<dbReference type="SUPFAM" id="SSF53597">
    <property type="entry name" value="Dihydrofolate reductase-like"/>
    <property type="match status" value="1"/>
</dbReference>
<dbReference type="InterPro" id="IPR050765">
    <property type="entry name" value="Riboflavin_Biosynth_HTPR"/>
</dbReference>
<dbReference type="GO" id="GO:0009231">
    <property type="term" value="P:riboflavin biosynthetic process"/>
    <property type="evidence" value="ECO:0007669"/>
    <property type="project" value="InterPro"/>
</dbReference>
<dbReference type="InterPro" id="IPR002734">
    <property type="entry name" value="RibDG_C"/>
</dbReference>
<sequence>MIMKKNPDTSIQRKVIYSQMVSLDGFTEGLNREIDWSAPDEELFKYINNQEDAFDTHLYGRRTYENMASYWPTADTDPLATENEIEFARKWKEVTKIVFSKTLDRVEGNARVVKNNITQEIKKLKEQPGKDMVLGGSNIATTFMKLNLIDEYWLYIHPVVLGNGTPMFKRLDDRINLQLVKTRTFDSRVVHLRYQRIDQSVE</sequence>
<dbReference type="RefSeq" id="WP_244535789.1">
    <property type="nucleotide sequence ID" value="NZ_FOJW01000017.1"/>
</dbReference>
<evidence type="ECO:0000313" key="2">
    <source>
        <dbReference type="EMBL" id="SFB34506.1"/>
    </source>
</evidence>
<reference evidence="2 3" key="1">
    <citation type="submission" date="2016-10" db="EMBL/GenBank/DDBJ databases">
        <authorList>
            <person name="de Groot N.N."/>
        </authorList>
    </citation>
    <scope>NUCLEOTIDE SEQUENCE [LARGE SCALE GENOMIC DNA]</scope>
    <source>
        <strain evidence="2 3">CGMCC 1.3702</strain>
    </source>
</reference>
<dbReference type="AlphaFoldDB" id="A0A1I1AAX3"/>
<protein>
    <submittedName>
        <fullName evidence="2">Dihydrofolate reductase</fullName>
    </submittedName>
</protein>
<gene>
    <name evidence="2" type="ORF">SAMN04488072_11775</name>
</gene>
<dbReference type="PANTHER" id="PTHR38011">
    <property type="entry name" value="DIHYDROFOLATE REDUCTASE FAMILY PROTEIN (AFU_ORTHOLOGUE AFUA_8G06820)"/>
    <property type="match status" value="1"/>
</dbReference>
<name>A0A1I1AAX3_9BACI</name>
<proteinExistence type="predicted"/>
<evidence type="ECO:0000313" key="3">
    <source>
        <dbReference type="Proteomes" id="UP000198642"/>
    </source>
</evidence>
<dbReference type="EMBL" id="FOJW01000017">
    <property type="protein sequence ID" value="SFB34506.1"/>
    <property type="molecule type" value="Genomic_DNA"/>
</dbReference>
<evidence type="ECO:0000259" key="1">
    <source>
        <dbReference type="Pfam" id="PF01872"/>
    </source>
</evidence>
<dbReference type="InterPro" id="IPR024072">
    <property type="entry name" value="DHFR-like_dom_sf"/>
</dbReference>
<dbReference type="Gene3D" id="3.40.430.10">
    <property type="entry name" value="Dihydrofolate Reductase, subunit A"/>
    <property type="match status" value="1"/>
</dbReference>
<dbReference type="PANTHER" id="PTHR38011:SF11">
    <property type="entry name" value="2,5-DIAMINO-6-RIBOSYLAMINO-4(3H)-PYRIMIDINONE 5'-PHOSPHATE REDUCTASE"/>
    <property type="match status" value="1"/>
</dbReference>
<dbReference type="Proteomes" id="UP000198642">
    <property type="component" value="Unassembled WGS sequence"/>
</dbReference>
<keyword evidence="3" id="KW-1185">Reference proteome</keyword>
<feature type="domain" description="Bacterial bifunctional deaminase-reductase C-terminal" evidence="1">
    <location>
        <begin position="13"/>
        <end position="190"/>
    </location>
</feature>
<dbReference type="Pfam" id="PF01872">
    <property type="entry name" value="RibD_C"/>
    <property type="match status" value="1"/>
</dbReference>
<dbReference type="GO" id="GO:0008703">
    <property type="term" value="F:5-amino-6-(5-phosphoribosylamino)uracil reductase activity"/>
    <property type="evidence" value="ECO:0007669"/>
    <property type="project" value="InterPro"/>
</dbReference>
<accession>A0A1I1AAX3</accession>
<organism evidence="2 3">
    <name type="scientific">Lentibacillus halodurans</name>
    <dbReference type="NCBI Taxonomy" id="237679"/>
    <lineage>
        <taxon>Bacteria</taxon>
        <taxon>Bacillati</taxon>
        <taxon>Bacillota</taxon>
        <taxon>Bacilli</taxon>
        <taxon>Bacillales</taxon>
        <taxon>Bacillaceae</taxon>
        <taxon>Lentibacillus</taxon>
    </lineage>
</organism>
<dbReference type="STRING" id="237679.SAMN04488072_11775"/>